<dbReference type="GO" id="GO:0042292">
    <property type="term" value="F:URM1 activating enzyme activity"/>
    <property type="evidence" value="ECO:0007669"/>
    <property type="project" value="TreeGrafter"/>
</dbReference>
<dbReference type="PANTHER" id="PTHR10953">
    <property type="entry name" value="UBIQUITIN-ACTIVATING ENZYME E1"/>
    <property type="match status" value="1"/>
</dbReference>
<dbReference type="PANTHER" id="PTHR10953:SF102">
    <property type="entry name" value="ADENYLYLTRANSFERASE AND SULFURTRANSFERASE MOCS3"/>
    <property type="match status" value="1"/>
</dbReference>
<dbReference type="InterPro" id="IPR036873">
    <property type="entry name" value="Rhodanese-like_dom_sf"/>
</dbReference>
<dbReference type="CDD" id="cd00757">
    <property type="entry name" value="ThiF_MoeB_HesA_family"/>
    <property type="match status" value="1"/>
</dbReference>
<accession>A0A9P1MC96</accession>
<dbReference type="Pfam" id="PF00581">
    <property type="entry name" value="Rhodanese"/>
    <property type="match status" value="1"/>
</dbReference>
<feature type="domain" description="Rhodanese" evidence="3">
    <location>
        <begin position="262"/>
        <end position="369"/>
    </location>
</feature>
<proteinExistence type="predicted"/>
<dbReference type="InterPro" id="IPR001763">
    <property type="entry name" value="Rhodanese-like_dom"/>
</dbReference>
<dbReference type="Gene3D" id="3.40.50.720">
    <property type="entry name" value="NAD(P)-binding Rossmann-like Domain"/>
    <property type="match status" value="1"/>
</dbReference>
<keyword evidence="1" id="KW-0808">Transferase</keyword>
<dbReference type="OrthoDB" id="10261062at2759"/>
<sequence length="371" mass="39802">MYLAGAGVGTIGLVDGDVVEASNLHRQIAHSTERVGMFKVDSAIASLQGLNPTITYRPYREHLTPSTAGSIVPQYDLVLDCTDHPTSRYLISDACVLYQKPLVFASALQTHGQLMVMNCPARPQGERDGGPCYRCGGILGPVVGVMGVLQALEAIKILASGRHESPVAPATGETVPAQHHMLLFTGHVATPFRSVRMAGRKKTCFACSAESTLTKESYAEGAVDYVQFCGVVRPADALRPEERVSPREYLERTRGPAIPGGEPPNHLLLDVREAEHFAVASLDDAVNVPYRKFGESVAAVATGGAPPTWLPANFAPSAPIFVVCRQGEDSQAVTRRLKDLGLDKGGERYIGDIKGGMRAWKADIDPTLPFT</sequence>
<dbReference type="GO" id="GO:0002143">
    <property type="term" value="P:tRNA wobble position uridine thiolation"/>
    <property type="evidence" value="ECO:0007669"/>
    <property type="project" value="TreeGrafter"/>
</dbReference>
<dbReference type="GO" id="GO:0004792">
    <property type="term" value="F:thiosulfate-cyanide sulfurtransferase activity"/>
    <property type="evidence" value="ECO:0007669"/>
    <property type="project" value="TreeGrafter"/>
</dbReference>
<protein>
    <recommendedName>
        <fullName evidence="3">Rhodanese domain-containing protein</fullName>
    </recommendedName>
</protein>
<evidence type="ECO:0000259" key="3">
    <source>
        <dbReference type="PROSITE" id="PS50206"/>
    </source>
</evidence>
<dbReference type="InterPro" id="IPR035985">
    <property type="entry name" value="Ubiquitin-activating_enz"/>
</dbReference>
<evidence type="ECO:0000313" key="4">
    <source>
        <dbReference type="EMBL" id="CAI4216117.1"/>
    </source>
</evidence>
<dbReference type="GO" id="GO:0032447">
    <property type="term" value="P:protein urmylation"/>
    <property type="evidence" value="ECO:0007669"/>
    <property type="project" value="TreeGrafter"/>
</dbReference>
<evidence type="ECO:0000313" key="5">
    <source>
        <dbReference type="Proteomes" id="UP000838763"/>
    </source>
</evidence>
<dbReference type="SUPFAM" id="SSF69572">
    <property type="entry name" value="Activating enzymes of the ubiquitin-like proteins"/>
    <property type="match status" value="1"/>
</dbReference>
<keyword evidence="1" id="KW-0548">Nucleotidyltransferase</keyword>
<dbReference type="Gene3D" id="3.40.250.10">
    <property type="entry name" value="Rhodanese-like domain"/>
    <property type="match status" value="1"/>
</dbReference>
<evidence type="ECO:0000256" key="2">
    <source>
        <dbReference type="ARBA" id="ARBA00043893"/>
    </source>
</evidence>
<dbReference type="EMBL" id="CALLCH030000015">
    <property type="protein sequence ID" value="CAI4216117.1"/>
    <property type="molecule type" value="Genomic_DNA"/>
</dbReference>
<organism evidence="4 5">
    <name type="scientific">Parascedosporium putredinis</name>
    <dbReference type="NCBI Taxonomy" id="1442378"/>
    <lineage>
        <taxon>Eukaryota</taxon>
        <taxon>Fungi</taxon>
        <taxon>Dikarya</taxon>
        <taxon>Ascomycota</taxon>
        <taxon>Pezizomycotina</taxon>
        <taxon>Sordariomycetes</taxon>
        <taxon>Hypocreomycetidae</taxon>
        <taxon>Microascales</taxon>
        <taxon>Microascaceae</taxon>
        <taxon>Parascedosporium</taxon>
    </lineage>
</organism>
<gene>
    <name evidence="4" type="ORF">PPNO1_LOCUS5780</name>
</gene>
<dbReference type="Proteomes" id="UP000838763">
    <property type="component" value="Unassembled WGS sequence"/>
</dbReference>
<reference evidence="4" key="1">
    <citation type="submission" date="2022-11" db="EMBL/GenBank/DDBJ databases">
        <authorList>
            <person name="Scott C."/>
            <person name="Bruce N."/>
        </authorList>
    </citation>
    <scope>NUCLEOTIDE SEQUENCE</scope>
</reference>
<comment type="function">
    <text evidence="2">Plays a central role in 2-thiolation of mcm(5)S(2)U at tRNA wobble positions of cytosolic tRNA(Lys), tRNA(Glu) and tRNA(Gln). Also essential during biosynthesis of the molybdenum cofactor. Acts by mediating the C-terminal thiocarboxylation of sulfur carriers urm1 and mocs2a. Its N-terminus first activates urm1 and mocs2a as acyl-adenylates (-COAMP), then the persulfide sulfur on the catalytic cysteine is transferred to urm1 and mocs2a to form thiocarboxylation (-COSH) of their C-terminus. The reaction probably involves hydrogen sulfide that is generated from the persulfide intermediate and that acts as a nucleophile towards urm1 and mocs2a. Subsequently, a transient disulfide bond is formed. Does not use thiosulfate as sulfur donor; nfs1 probably acting as a sulfur donor for thiocarboxylation reactions.</text>
</comment>
<keyword evidence="5" id="KW-1185">Reference proteome</keyword>
<dbReference type="GO" id="GO:0016779">
    <property type="term" value="F:nucleotidyltransferase activity"/>
    <property type="evidence" value="ECO:0007669"/>
    <property type="project" value="UniProtKB-KW"/>
</dbReference>
<dbReference type="PROSITE" id="PS50206">
    <property type="entry name" value="RHODANESE_3"/>
    <property type="match status" value="1"/>
</dbReference>
<dbReference type="SMART" id="SM00450">
    <property type="entry name" value="RHOD"/>
    <property type="match status" value="1"/>
</dbReference>
<dbReference type="InterPro" id="IPR000594">
    <property type="entry name" value="ThiF_NAD_FAD-bd"/>
</dbReference>
<evidence type="ECO:0000256" key="1">
    <source>
        <dbReference type="ARBA" id="ARBA00022695"/>
    </source>
</evidence>
<dbReference type="InterPro" id="IPR045886">
    <property type="entry name" value="ThiF/MoeB/HesA"/>
</dbReference>
<comment type="caution">
    <text evidence="4">The sequence shown here is derived from an EMBL/GenBank/DDBJ whole genome shotgun (WGS) entry which is preliminary data.</text>
</comment>
<dbReference type="AlphaFoldDB" id="A0A9P1MC96"/>
<dbReference type="GO" id="GO:0005737">
    <property type="term" value="C:cytoplasm"/>
    <property type="evidence" value="ECO:0007669"/>
    <property type="project" value="TreeGrafter"/>
</dbReference>
<name>A0A9P1MC96_9PEZI</name>
<dbReference type="Pfam" id="PF00899">
    <property type="entry name" value="ThiF"/>
    <property type="match status" value="1"/>
</dbReference>